<dbReference type="InterPro" id="IPR036457">
    <property type="entry name" value="PPM-type-like_dom_sf"/>
</dbReference>
<name>A0ABP6T197_9ACTN</name>
<evidence type="ECO:0000259" key="1">
    <source>
        <dbReference type="PROSITE" id="PS51746"/>
    </source>
</evidence>
<dbReference type="InterPro" id="IPR001932">
    <property type="entry name" value="PPM-type_phosphatase-like_dom"/>
</dbReference>
<evidence type="ECO:0000313" key="3">
    <source>
        <dbReference type="Proteomes" id="UP001501676"/>
    </source>
</evidence>
<accession>A0ABP6T197</accession>
<dbReference type="Gene3D" id="3.60.40.10">
    <property type="entry name" value="PPM-type phosphatase domain"/>
    <property type="match status" value="1"/>
</dbReference>
<gene>
    <name evidence="2" type="ORF">GCM10020369_38690</name>
</gene>
<dbReference type="EMBL" id="BAAAYN010000024">
    <property type="protein sequence ID" value="GAA3389258.1"/>
    <property type="molecule type" value="Genomic_DNA"/>
</dbReference>
<organism evidence="2 3">
    <name type="scientific">Cryptosporangium minutisporangium</name>
    <dbReference type="NCBI Taxonomy" id="113569"/>
    <lineage>
        <taxon>Bacteria</taxon>
        <taxon>Bacillati</taxon>
        <taxon>Actinomycetota</taxon>
        <taxon>Actinomycetes</taxon>
        <taxon>Cryptosporangiales</taxon>
        <taxon>Cryptosporangiaceae</taxon>
        <taxon>Cryptosporangium</taxon>
    </lineage>
</organism>
<comment type="caution">
    <text evidence="2">The sequence shown here is derived from an EMBL/GenBank/DDBJ whole genome shotgun (WGS) entry which is preliminary data.</text>
</comment>
<feature type="domain" description="PPM-type phosphatase" evidence="1">
    <location>
        <begin position="1"/>
        <end position="141"/>
    </location>
</feature>
<evidence type="ECO:0000313" key="2">
    <source>
        <dbReference type="EMBL" id="GAA3389258.1"/>
    </source>
</evidence>
<dbReference type="SUPFAM" id="SSF81606">
    <property type="entry name" value="PP2C-like"/>
    <property type="match status" value="1"/>
</dbReference>
<dbReference type="PROSITE" id="PS51746">
    <property type="entry name" value="PPM_2"/>
    <property type="match status" value="1"/>
</dbReference>
<keyword evidence="3" id="KW-1185">Reference proteome</keyword>
<protein>
    <recommendedName>
        <fullName evidence="1">PPM-type phosphatase domain-containing protein</fullName>
    </recommendedName>
</protein>
<dbReference type="Proteomes" id="UP001501676">
    <property type="component" value="Unassembled WGS sequence"/>
</dbReference>
<reference evidence="3" key="1">
    <citation type="journal article" date="2019" name="Int. J. Syst. Evol. Microbiol.">
        <title>The Global Catalogue of Microorganisms (GCM) 10K type strain sequencing project: providing services to taxonomists for standard genome sequencing and annotation.</title>
        <authorList>
            <consortium name="The Broad Institute Genomics Platform"/>
            <consortium name="The Broad Institute Genome Sequencing Center for Infectious Disease"/>
            <person name="Wu L."/>
            <person name="Ma J."/>
        </authorList>
    </citation>
    <scope>NUCLEOTIDE SEQUENCE [LARGE SCALE GENOMIC DNA]</scope>
    <source>
        <strain evidence="3">JCM 9458</strain>
    </source>
</reference>
<sequence length="151" mass="15290">MGRLARPDPRNAPSCTYVSGTVTGRGITVGWVGDSRAYWVPDAGTARCLTVDDALPGVAGAPLLRWVGGDAGGVEIQVVAVEPAEAGHLVLCSDGLSRYLPEPAALDAVAAASPLDAAQRLTRFALDAGGADNIAVVVLSSPPPHPRGASL</sequence>
<proteinExistence type="predicted"/>